<feature type="compositionally biased region" description="Low complexity" evidence="1">
    <location>
        <begin position="517"/>
        <end position="531"/>
    </location>
</feature>
<feature type="region of interest" description="Disordered" evidence="1">
    <location>
        <begin position="508"/>
        <end position="531"/>
    </location>
</feature>
<proteinExistence type="predicted"/>
<evidence type="ECO:0000256" key="1">
    <source>
        <dbReference type="SAM" id="MobiDB-lite"/>
    </source>
</evidence>
<organism evidence="2 3">
    <name type="scientific">Symbiodinium necroappetens</name>
    <dbReference type="NCBI Taxonomy" id="1628268"/>
    <lineage>
        <taxon>Eukaryota</taxon>
        <taxon>Sar</taxon>
        <taxon>Alveolata</taxon>
        <taxon>Dinophyceae</taxon>
        <taxon>Suessiales</taxon>
        <taxon>Symbiodiniaceae</taxon>
        <taxon>Symbiodinium</taxon>
    </lineage>
</organism>
<protein>
    <submittedName>
        <fullName evidence="2">Cep76 protein</fullName>
    </submittedName>
</protein>
<name>A0A812UZV4_9DINO</name>
<gene>
    <name evidence="2" type="primary">cep76</name>
    <name evidence="2" type="ORF">SNEC2469_LOCUS17355</name>
</gene>
<sequence>MAFAFQWRLAFEVKWRLLYGSFLLVLLQVSIALCEDHIYQVVSTWLGLCLGLVHVPGSSAGRRWSWLGFVFAADADAGHLVWFAANLLFDFWFTNERVDEAESTNWVVSSVGLGLLSGILWQVQPPNDDPQSAGELTRGLVSMSSLLSPREKEVYDKVVKQLANRGFRLGELLTFWKRLIDGQLITGFDPQRSLTNDVVRRAIIPETRLGYGGCALATKWSSAETKPQVMVTHNWTNGFGSLVSAILADALGRASYQEVAAQIATASGLERVQEKLGGKQETTYWVCAFCINQHASICAGFGPEPPQGTPEWAAWDRRRHDSVTGEGFVLCNCLVEKVFSHTDARCELNKFDDMMTHLAQQVGRFAQLIVVDDAFDVLYRAWCVAEIFEANVLGMESRIQVSSQDAVDQNYDRLSLLDVRQCTASSQADKEMIMAKIADVEVFNCKIQQLVFGEEMGLFSQWVDGSERSRQVGRILRRCVIRAESTQGKSVRPSRRCCASFRLLASLSDDSEESSEETPTSESSDLLRSSS</sequence>
<evidence type="ECO:0000313" key="3">
    <source>
        <dbReference type="Proteomes" id="UP000601435"/>
    </source>
</evidence>
<dbReference type="OrthoDB" id="5527234at2759"/>
<accession>A0A812UZV4</accession>
<dbReference type="AlphaFoldDB" id="A0A812UZV4"/>
<comment type="caution">
    <text evidence="2">The sequence shown here is derived from an EMBL/GenBank/DDBJ whole genome shotgun (WGS) entry which is preliminary data.</text>
</comment>
<reference evidence="2" key="1">
    <citation type="submission" date="2021-02" db="EMBL/GenBank/DDBJ databases">
        <authorList>
            <person name="Dougan E. K."/>
            <person name="Rhodes N."/>
            <person name="Thang M."/>
            <person name="Chan C."/>
        </authorList>
    </citation>
    <scope>NUCLEOTIDE SEQUENCE</scope>
</reference>
<keyword evidence="3" id="KW-1185">Reference proteome</keyword>
<dbReference type="EMBL" id="CAJNJA010028693">
    <property type="protein sequence ID" value="CAE7609584.1"/>
    <property type="molecule type" value="Genomic_DNA"/>
</dbReference>
<dbReference type="Proteomes" id="UP000601435">
    <property type="component" value="Unassembled WGS sequence"/>
</dbReference>
<evidence type="ECO:0000313" key="2">
    <source>
        <dbReference type="EMBL" id="CAE7609584.1"/>
    </source>
</evidence>